<dbReference type="Pfam" id="PF13426">
    <property type="entry name" value="PAS_9"/>
    <property type="match status" value="1"/>
</dbReference>
<keyword evidence="1" id="KW-1133">Transmembrane helix</keyword>
<dbReference type="InterPro" id="IPR000160">
    <property type="entry name" value="GGDEF_dom"/>
</dbReference>
<keyword evidence="1" id="KW-0812">Transmembrane</keyword>
<dbReference type="Proteomes" id="UP001156682">
    <property type="component" value="Unassembled WGS sequence"/>
</dbReference>
<evidence type="ECO:0000313" key="6">
    <source>
        <dbReference type="Proteomes" id="UP001156682"/>
    </source>
</evidence>
<dbReference type="SMART" id="SM00267">
    <property type="entry name" value="GGDEF"/>
    <property type="match status" value="1"/>
</dbReference>
<dbReference type="SUPFAM" id="SSF55785">
    <property type="entry name" value="PYP-like sensor domain (PAS domain)"/>
    <property type="match status" value="1"/>
</dbReference>
<dbReference type="InterPro" id="IPR035965">
    <property type="entry name" value="PAS-like_dom_sf"/>
</dbReference>
<evidence type="ECO:0000256" key="1">
    <source>
        <dbReference type="SAM" id="Phobius"/>
    </source>
</evidence>
<dbReference type="SUPFAM" id="SSF55073">
    <property type="entry name" value="Nucleotide cyclase"/>
    <property type="match status" value="1"/>
</dbReference>
<dbReference type="SMART" id="SM00086">
    <property type="entry name" value="PAC"/>
    <property type="match status" value="1"/>
</dbReference>
<dbReference type="InterPro" id="IPR001610">
    <property type="entry name" value="PAC"/>
</dbReference>
<dbReference type="Gene3D" id="3.30.450.20">
    <property type="entry name" value="PAS domain"/>
    <property type="match status" value="1"/>
</dbReference>
<feature type="transmembrane region" description="Helical" evidence="1">
    <location>
        <begin position="289"/>
        <end position="307"/>
    </location>
</feature>
<dbReference type="SMART" id="SM00091">
    <property type="entry name" value="PAS"/>
    <property type="match status" value="1"/>
</dbReference>
<evidence type="ECO:0000259" key="2">
    <source>
        <dbReference type="PROSITE" id="PS50112"/>
    </source>
</evidence>
<dbReference type="InterPro" id="IPR052163">
    <property type="entry name" value="DGC-Regulatory_Protein"/>
</dbReference>
<dbReference type="CDD" id="cd01949">
    <property type="entry name" value="GGDEF"/>
    <property type="match status" value="1"/>
</dbReference>
<dbReference type="PROSITE" id="PS50112">
    <property type="entry name" value="PAS"/>
    <property type="match status" value="1"/>
</dbReference>
<dbReference type="InterPro" id="IPR029787">
    <property type="entry name" value="Nucleotide_cyclase"/>
</dbReference>
<keyword evidence="6" id="KW-1185">Reference proteome</keyword>
<name>A0ABQ6A0K7_9GAMM</name>
<dbReference type="PROSITE" id="PS50113">
    <property type="entry name" value="PAC"/>
    <property type="match status" value="1"/>
</dbReference>
<gene>
    <name evidence="5" type="ORF">GCM10007878_26310</name>
</gene>
<dbReference type="EMBL" id="BSOR01000079">
    <property type="protein sequence ID" value="GLR65192.1"/>
    <property type="molecule type" value="Genomic_DNA"/>
</dbReference>
<reference evidence="6" key="1">
    <citation type="journal article" date="2019" name="Int. J. Syst. Evol. Microbiol.">
        <title>The Global Catalogue of Microorganisms (GCM) 10K type strain sequencing project: providing services to taxonomists for standard genome sequencing and annotation.</title>
        <authorList>
            <consortium name="The Broad Institute Genomics Platform"/>
            <consortium name="The Broad Institute Genome Sequencing Center for Infectious Disease"/>
            <person name="Wu L."/>
            <person name="Ma J."/>
        </authorList>
    </citation>
    <scope>NUCLEOTIDE SEQUENCE [LARGE SCALE GENOMIC DNA]</scope>
    <source>
        <strain evidence="6">NBRC 100033</strain>
    </source>
</reference>
<organism evidence="5 6">
    <name type="scientific">Marinospirillum insulare</name>
    <dbReference type="NCBI Taxonomy" id="217169"/>
    <lineage>
        <taxon>Bacteria</taxon>
        <taxon>Pseudomonadati</taxon>
        <taxon>Pseudomonadota</taxon>
        <taxon>Gammaproteobacteria</taxon>
        <taxon>Oceanospirillales</taxon>
        <taxon>Oceanospirillaceae</taxon>
        <taxon>Marinospirillum</taxon>
    </lineage>
</organism>
<evidence type="ECO:0000313" key="5">
    <source>
        <dbReference type="EMBL" id="GLR65192.1"/>
    </source>
</evidence>
<dbReference type="InterPro" id="IPR043128">
    <property type="entry name" value="Rev_trsase/Diguanyl_cyclase"/>
</dbReference>
<dbReference type="NCBIfam" id="TIGR00254">
    <property type="entry name" value="GGDEF"/>
    <property type="match status" value="1"/>
</dbReference>
<evidence type="ECO:0000259" key="4">
    <source>
        <dbReference type="PROSITE" id="PS50887"/>
    </source>
</evidence>
<protein>
    <recommendedName>
        <fullName evidence="7">PAS domain S-box-containing protein/diguanylate cyclase (GGDEF) domain-containing protein</fullName>
    </recommendedName>
</protein>
<dbReference type="Gene3D" id="3.30.70.270">
    <property type="match status" value="1"/>
</dbReference>
<dbReference type="PANTHER" id="PTHR46663">
    <property type="entry name" value="DIGUANYLATE CYCLASE DGCT-RELATED"/>
    <property type="match status" value="1"/>
</dbReference>
<dbReference type="InterPro" id="IPR000700">
    <property type="entry name" value="PAS-assoc_C"/>
</dbReference>
<dbReference type="Pfam" id="PF00990">
    <property type="entry name" value="GGDEF"/>
    <property type="match status" value="1"/>
</dbReference>
<feature type="domain" description="PAS" evidence="2">
    <location>
        <begin position="331"/>
        <end position="402"/>
    </location>
</feature>
<dbReference type="PANTHER" id="PTHR46663:SF3">
    <property type="entry name" value="SLL0267 PROTEIN"/>
    <property type="match status" value="1"/>
</dbReference>
<dbReference type="CDD" id="cd00130">
    <property type="entry name" value="PAS"/>
    <property type="match status" value="1"/>
</dbReference>
<dbReference type="PROSITE" id="PS50887">
    <property type="entry name" value="GGDEF"/>
    <property type="match status" value="1"/>
</dbReference>
<dbReference type="RefSeq" id="WP_027850883.1">
    <property type="nucleotide sequence ID" value="NZ_BSOR01000079.1"/>
</dbReference>
<evidence type="ECO:0000259" key="3">
    <source>
        <dbReference type="PROSITE" id="PS50113"/>
    </source>
</evidence>
<proteinExistence type="predicted"/>
<evidence type="ECO:0008006" key="7">
    <source>
        <dbReference type="Google" id="ProtNLM"/>
    </source>
</evidence>
<feature type="domain" description="PAC" evidence="3">
    <location>
        <begin position="405"/>
        <end position="457"/>
    </location>
</feature>
<accession>A0ABQ6A0K7</accession>
<sequence length="626" mass="70301">MDFTKIALIRKRILLIALLGVLTTSLVASLSTIIPFYYSARNSLEQITLSNVQRQASLVNNLFEKYQDVAIQFTSRSEIRLRLEKYVAGEMSREALTAYSAPRLKDAMRLSDELLGLTRLGVEDEILVNLGKTLTGKELASYLAEPAGGSDSSLIVVEQEPVIGVKANIYSKSGKVIGQDLLYFSQNKLKETLTDKRDINIEAKVYLVNLTTKTRLDYDESSERLEFKQLRSPLKVAHLNKAVSCDQITIKPTGKCTNIFFLVPLKNTNWSLVAEIPTQSFYLPIQAQLIWPLLAIVSMLLVVIYAISRGLHPLTQRLAYQAKELEKSTEELRLVASVFEGTREAIAVTDADMRLIKVNSAFSQITGFQSDEALDKDLQSFFYQKKAIEKLYLKIKQSLEVKESWQGEIWYQCKDGEQLPVLQSISTLLDDQGQVINYIHIFNDISESKAQEERVNYLAHYDQLTDLPNRTLINRRIKKAVEKARINNQGLAILFMDLDHFKEVNDTLGHPVGDLLLKAVAQRLKGKLREQDTLGRLGGDEFLAILDHSANTEASGAVAKKIIHSLVQPFELEGNQIQIGVSVGIAIYPKDGHTADELIKNADIAMYRAKDAGRNTHRYFSSAEDG</sequence>
<keyword evidence="1" id="KW-0472">Membrane</keyword>
<dbReference type="NCBIfam" id="TIGR00229">
    <property type="entry name" value="sensory_box"/>
    <property type="match status" value="1"/>
</dbReference>
<comment type="caution">
    <text evidence="5">The sequence shown here is derived from an EMBL/GenBank/DDBJ whole genome shotgun (WGS) entry which is preliminary data.</text>
</comment>
<feature type="domain" description="GGDEF" evidence="4">
    <location>
        <begin position="489"/>
        <end position="622"/>
    </location>
</feature>
<dbReference type="InterPro" id="IPR000014">
    <property type="entry name" value="PAS"/>
</dbReference>